<feature type="domain" description="SusE outer membrane protein" evidence="1">
    <location>
        <begin position="78"/>
        <end position="148"/>
    </location>
</feature>
<evidence type="ECO:0000313" key="2">
    <source>
        <dbReference type="EMBL" id="GJM59993.1"/>
    </source>
</evidence>
<organism evidence="2 3">
    <name type="scientific">Persicobacter diffluens</name>
    <dbReference type="NCBI Taxonomy" id="981"/>
    <lineage>
        <taxon>Bacteria</taxon>
        <taxon>Pseudomonadati</taxon>
        <taxon>Bacteroidota</taxon>
        <taxon>Cytophagia</taxon>
        <taxon>Cytophagales</taxon>
        <taxon>Persicobacteraceae</taxon>
        <taxon>Persicobacter</taxon>
    </lineage>
</organism>
<name>A0AAN4VUJ9_9BACT</name>
<dbReference type="EMBL" id="BQKE01000001">
    <property type="protein sequence ID" value="GJM59993.1"/>
    <property type="molecule type" value="Genomic_DNA"/>
</dbReference>
<dbReference type="Pfam" id="PF14292">
    <property type="entry name" value="SusE"/>
    <property type="match status" value="1"/>
</dbReference>
<dbReference type="InterPro" id="IPR025970">
    <property type="entry name" value="SusE"/>
</dbReference>
<evidence type="ECO:0000259" key="1">
    <source>
        <dbReference type="Pfam" id="PF14292"/>
    </source>
</evidence>
<keyword evidence="3" id="KW-1185">Reference proteome</keyword>
<reference evidence="2 3" key="1">
    <citation type="submission" date="2021-12" db="EMBL/GenBank/DDBJ databases">
        <title>Genome sequencing of bacteria with rrn-lacking chromosome and rrn-plasmid.</title>
        <authorList>
            <person name="Anda M."/>
            <person name="Iwasaki W."/>
        </authorList>
    </citation>
    <scope>NUCLEOTIDE SEQUENCE [LARGE SCALE GENOMIC DNA]</scope>
    <source>
        <strain evidence="2 3">NBRC 15940</strain>
    </source>
</reference>
<gene>
    <name evidence="2" type="ORF">PEDI_05450</name>
</gene>
<evidence type="ECO:0000313" key="3">
    <source>
        <dbReference type="Proteomes" id="UP001310022"/>
    </source>
</evidence>
<sequence>MGCRSPIPEFFKDIIMKYGYKLMMLLLGSTMMFSACSEDNSFPRLDPEVAVQPGFDHTFDQSEYVLTKVDESGEVIEDNTWQELSWDAAQYGLEVVPGYKVQVVVEDQMATVLETAETSAAISIKQINNGVLAAGVAPEATANVTIKIQSDLAGQRVLFSEEVTTVITTYNPEPPHIFKVGSENGWNNPDADDFAYMKLYEQEGHEDKLFENTIKMKNGEEFKFVLVDGSWDAQVNGGNTTVYAAFNSISGDDNFKYTGESGDQLLTVEFVAENEYKMFVGSRVYMVGSANDWNKPEAERRNVMEIEDGVYKITQKMTKGEQFKLVYTLGDWNDQLNGSNFSNTTDPNFSGDDNISFSGNDGVYEITFDTNEGTITSTLVD</sequence>
<comment type="caution">
    <text evidence="2">The sequence shown here is derived from an EMBL/GenBank/DDBJ whole genome shotgun (WGS) entry which is preliminary data.</text>
</comment>
<protein>
    <recommendedName>
        <fullName evidence="1">SusE outer membrane protein domain-containing protein</fullName>
    </recommendedName>
</protein>
<dbReference type="AlphaFoldDB" id="A0AAN4VUJ9"/>
<dbReference type="Proteomes" id="UP001310022">
    <property type="component" value="Unassembled WGS sequence"/>
</dbReference>
<dbReference type="Gene3D" id="2.60.40.3620">
    <property type="match status" value="2"/>
</dbReference>
<proteinExistence type="predicted"/>
<accession>A0AAN4VUJ9</accession>